<feature type="domain" description="Replication modulator SeqA C-terminal DNA-binding" evidence="5">
    <location>
        <begin position="65"/>
        <end position="164"/>
    </location>
</feature>
<protein>
    <recommendedName>
        <fullName evidence="4">Negative modulator of initiation of replication</fullName>
    </recommendedName>
</protein>
<evidence type="ECO:0000313" key="7">
    <source>
        <dbReference type="EMBL" id="GGA73250.1"/>
    </source>
</evidence>
<dbReference type="SUPFAM" id="SSF82808">
    <property type="entry name" value="Replication modulator SeqA, C-terminal DNA-binding domain"/>
    <property type="match status" value="1"/>
</dbReference>
<dbReference type="Pfam" id="PF17206">
    <property type="entry name" value="SeqA_N"/>
    <property type="match status" value="1"/>
</dbReference>
<dbReference type="OrthoDB" id="5591069at2"/>
<dbReference type="InterPro" id="IPR036835">
    <property type="entry name" value="SeqA_DNA-bd_C_sf"/>
</dbReference>
<dbReference type="GO" id="GO:0003677">
    <property type="term" value="F:DNA binding"/>
    <property type="evidence" value="ECO:0007669"/>
    <property type="project" value="UniProtKB-KW"/>
</dbReference>
<keyword evidence="3 4" id="KW-0238">DNA-binding</keyword>
<comment type="subcellular location">
    <subcellularLocation>
        <location evidence="4">Cytoplasm</location>
    </subcellularLocation>
</comment>
<dbReference type="PIRSF" id="PIRSF019401">
    <property type="entry name" value="SeqA"/>
    <property type="match status" value="1"/>
</dbReference>
<dbReference type="Pfam" id="PF03925">
    <property type="entry name" value="SeqA"/>
    <property type="match status" value="1"/>
</dbReference>
<dbReference type="EMBL" id="BMDX01000005">
    <property type="protein sequence ID" value="GGA73250.1"/>
    <property type="molecule type" value="Genomic_DNA"/>
</dbReference>
<dbReference type="GO" id="GO:0006355">
    <property type="term" value="P:regulation of DNA-templated transcription"/>
    <property type="evidence" value="ECO:0007669"/>
    <property type="project" value="InterPro"/>
</dbReference>
<comment type="function">
    <text evidence="4">Negative regulator of replication initiation, which contributes to regulation of DNA replication and ensures that replication initiation occurs exactly once per chromosome per cell cycle. Binds to pairs of hemimethylated GATC sequences in the oriC region, thus preventing assembly of replication proteins and re-initiation at newly replicated origins. Repression is relieved when the region becomes fully methylated.</text>
</comment>
<sequence>MKTIEVDDDLYQYIASQTQQIGESASDILRRLLMPTTSTETAPQPPVVETEQVETPAVHFDCADLDEQTLASQKGVVGRFLIILSHLHQQSPAAFAAVLSIRGRDRLYFAASKNELLAAGSSTNPKAIEGSPYWVVTNNNTDKKKAILSEVCQVLGLDATRQSQLINYL</sequence>
<evidence type="ECO:0000256" key="2">
    <source>
        <dbReference type="ARBA" id="ARBA00022880"/>
    </source>
</evidence>
<evidence type="ECO:0000313" key="8">
    <source>
        <dbReference type="Proteomes" id="UP000619743"/>
    </source>
</evidence>
<reference evidence="8" key="1">
    <citation type="journal article" date="2019" name="Int. J. Syst. Evol. Microbiol.">
        <title>The Global Catalogue of Microorganisms (GCM) 10K type strain sequencing project: providing services to taxonomists for standard genome sequencing and annotation.</title>
        <authorList>
            <consortium name="The Broad Institute Genomics Platform"/>
            <consortium name="The Broad Institute Genome Sequencing Center for Infectious Disease"/>
            <person name="Wu L."/>
            <person name="Ma J."/>
        </authorList>
    </citation>
    <scope>NUCLEOTIDE SEQUENCE [LARGE SCALE GENOMIC DNA]</scope>
    <source>
        <strain evidence="8">CGMCC 1.10130</strain>
    </source>
</reference>
<feature type="domain" description="Negative modulator of initiation of replication SeqA N-terminal" evidence="6">
    <location>
        <begin position="1"/>
        <end position="33"/>
    </location>
</feature>
<dbReference type="InterPro" id="IPR033761">
    <property type="entry name" value="SeqA_N"/>
</dbReference>
<dbReference type="AlphaFoldDB" id="A0A8J2XLY1"/>
<evidence type="ECO:0000259" key="5">
    <source>
        <dbReference type="Pfam" id="PF03925"/>
    </source>
</evidence>
<gene>
    <name evidence="7" type="primary">seqA</name>
    <name evidence="7" type="ORF">GCM10011369_13740</name>
</gene>
<dbReference type="InterPro" id="IPR026577">
    <property type="entry name" value="SeqA_DNA-bd_C"/>
</dbReference>
<dbReference type="Gene3D" id="1.10.1220.10">
    <property type="entry name" value="Met repressor-like"/>
    <property type="match status" value="1"/>
</dbReference>
<dbReference type="GO" id="GO:0032297">
    <property type="term" value="P:negative regulation of DNA-templated DNA replication initiation"/>
    <property type="evidence" value="ECO:0007669"/>
    <property type="project" value="InterPro"/>
</dbReference>
<evidence type="ECO:0000256" key="4">
    <source>
        <dbReference type="PIRNR" id="PIRNR019401"/>
    </source>
</evidence>
<dbReference type="Gene3D" id="1.20.1380.10">
    <property type="entry name" value="Replication modulator SeqA, C-terminal DNA-binding domain"/>
    <property type="match status" value="1"/>
</dbReference>
<name>A0A8J2XLY1_9GAMM</name>
<comment type="similarity">
    <text evidence="4">Belongs to the SeqA family.</text>
</comment>
<dbReference type="InterPro" id="IPR010985">
    <property type="entry name" value="Ribbon_hlx_hlx"/>
</dbReference>
<dbReference type="Proteomes" id="UP000619743">
    <property type="component" value="Unassembled WGS sequence"/>
</dbReference>
<dbReference type="InterPro" id="IPR005621">
    <property type="entry name" value="SeqA"/>
</dbReference>
<dbReference type="InterPro" id="IPR013321">
    <property type="entry name" value="Arc_rbn_hlx_hlx"/>
</dbReference>
<proteinExistence type="inferred from homology"/>
<comment type="caution">
    <text evidence="7">The sequence shown here is derived from an EMBL/GenBank/DDBJ whole genome shotgun (WGS) entry which is preliminary data.</text>
</comment>
<dbReference type="SUPFAM" id="SSF47598">
    <property type="entry name" value="Ribbon-helix-helix"/>
    <property type="match status" value="1"/>
</dbReference>
<keyword evidence="1 4" id="KW-0963">Cytoplasm</keyword>
<evidence type="ECO:0000256" key="1">
    <source>
        <dbReference type="ARBA" id="ARBA00022490"/>
    </source>
</evidence>
<keyword evidence="8" id="KW-1185">Reference proteome</keyword>
<evidence type="ECO:0000259" key="6">
    <source>
        <dbReference type="Pfam" id="PF17206"/>
    </source>
</evidence>
<dbReference type="GO" id="GO:0005737">
    <property type="term" value="C:cytoplasm"/>
    <property type="evidence" value="ECO:0007669"/>
    <property type="project" value="UniProtKB-SubCell"/>
</dbReference>
<dbReference type="NCBIfam" id="NF008389">
    <property type="entry name" value="PRK11187.1"/>
    <property type="match status" value="1"/>
</dbReference>
<keyword evidence="2 4" id="KW-0236">DNA replication inhibitor</keyword>
<evidence type="ECO:0000256" key="3">
    <source>
        <dbReference type="ARBA" id="ARBA00023125"/>
    </source>
</evidence>
<accession>A0A8J2XLY1</accession>
<organism evidence="7 8">
    <name type="scientific">Neiella marina</name>
    <dbReference type="NCBI Taxonomy" id="508461"/>
    <lineage>
        <taxon>Bacteria</taxon>
        <taxon>Pseudomonadati</taxon>
        <taxon>Pseudomonadota</taxon>
        <taxon>Gammaproteobacteria</taxon>
        <taxon>Alteromonadales</taxon>
        <taxon>Echinimonadaceae</taxon>
        <taxon>Neiella</taxon>
    </lineage>
</organism>
<dbReference type="RefSeq" id="WP_087505269.1">
    <property type="nucleotide sequence ID" value="NZ_BMDX01000005.1"/>
</dbReference>